<comment type="caution">
    <text evidence="3">The sequence shown here is derived from an EMBL/GenBank/DDBJ whole genome shotgun (WGS) entry which is preliminary data.</text>
</comment>
<evidence type="ECO:0000256" key="1">
    <source>
        <dbReference type="ARBA" id="ARBA00023125"/>
    </source>
</evidence>
<dbReference type="AlphaFoldDB" id="A0A8J3IL72"/>
<dbReference type="Gene3D" id="1.10.1660.10">
    <property type="match status" value="1"/>
</dbReference>
<name>A0A8J3IL72_9CHLR</name>
<keyword evidence="4" id="KW-1185">Reference proteome</keyword>
<feature type="domain" description="HTH merR-type" evidence="2">
    <location>
        <begin position="6"/>
        <end position="76"/>
    </location>
</feature>
<sequence>MKKSMMLKIGEFARIGNVSIVTLRHYAQYGLLKPHMLDPETGYRYYSLDQLPRLHRILALKDLGFPLEQIAQLLEEDLSLGQLQALFRHKQVQLRQMIDAEEERLARVATRLRQIEQEGNMPAYDILLKQVDPLPVASVRASIPSIADIGRLREQLVAYLHQNNMQQSATDMIIWHTRHEMRDAEMSVDVEAAIPLQVALPTGHEPVNIRTLPAGLMACTVHTGYALSLGLAYIALHRWVEENGYRHAGPLRQIRLQHGEHLEANQYVTELQFPVEKLPVS</sequence>
<dbReference type="SUPFAM" id="SSF55136">
    <property type="entry name" value="Probable bacterial effector-binding domain"/>
    <property type="match status" value="1"/>
</dbReference>
<dbReference type="PROSITE" id="PS50937">
    <property type="entry name" value="HTH_MERR_2"/>
    <property type="match status" value="1"/>
</dbReference>
<dbReference type="InterPro" id="IPR009061">
    <property type="entry name" value="DNA-bd_dom_put_sf"/>
</dbReference>
<dbReference type="SMART" id="SM00422">
    <property type="entry name" value="HTH_MERR"/>
    <property type="match status" value="1"/>
</dbReference>
<dbReference type="PANTHER" id="PTHR30204">
    <property type="entry name" value="REDOX-CYCLING DRUG-SENSING TRANSCRIPTIONAL ACTIVATOR SOXR"/>
    <property type="match status" value="1"/>
</dbReference>
<dbReference type="Proteomes" id="UP000597444">
    <property type="component" value="Unassembled WGS sequence"/>
</dbReference>
<evidence type="ECO:0000313" key="4">
    <source>
        <dbReference type="Proteomes" id="UP000597444"/>
    </source>
</evidence>
<dbReference type="PANTHER" id="PTHR30204:SF97">
    <property type="entry name" value="MERR FAMILY REGULATORY PROTEIN"/>
    <property type="match status" value="1"/>
</dbReference>
<proteinExistence type="predicted"/>
<dbReference type="InterPro" id="IPR029442">
    <property type="entry name" value="GyrI-like"/>
</dbReference>
<dbReference type="RefSeq" id="WP_220204323.1">
    <property type="nucleotide sequence ID" value="NZ_BNJK01000001.1"/>
</dbReference>
<dbReference type="Pfam" id="PF13411">
    <property type="entry name" value="MerR_1"/>
    <property type="match status" value="1"/>
</dbReference>
<dbReference type="InterPro" id="IPR047057">
    <property type="entry name" value="MerR_fam"/>
</dbReference>
<accession>A0A8J3IL72</accession>
<protein>
    <submittedName>
        <fullName evidence="3">MerR family transcriptional regulator</fullName>
    </submittedName>
</protein>
<dbReference type="SMART" id="SM00871">
    <property type="entry name" value="AraC_E_bind"/>
    <property type="match status" value="1"/>
</dbReference>
<keyword evidence="1" id="KW-0238">DNA-binding</keyword>
<dbReference type="InterPro" id="IPR000551">
    <property type="entry name" value="MerR-type_HTH_dom"/>
</dbReference>
<dbReference type="InterPro" id="IPR010499">
    <property type="entry name" value="AraC_E-bd"/>
</dbReference>
<dbReference type="Gene3D" id="3.20.80.10">
    <property type="entry name" value="Regulatory factor, effector binding domain"/>
    <property type="match status" value="1"/>
</dbReference>
<dbReference type="SUPFAM" id="SSF46955">
    <property type="entry name" value="Putative DNA-binding domain"/>
    <property type="match status" value="1"/>
</dbReference>
<evidence type="ECO:0000259" key="2">
    <source>
        <dbReference type="PROSITE" id="PS50937"/>
    </source>
</evidence>
<dbReference type="CDD" id="cd01107">
    <property type="entry name" value="HTH_BmrR"/>
    <property type="match status" value="1"/>
</dbReference>
<dbReference type="EMBL" id="BNJK01000001">
    <property type="protein sequence ID" value="GHO93544.1"/>
    <property type="molecule type" value="Genomic_DNA"/>
</dbReference>
<gene>
    <name evidence="3" type="ORF">KSF_035920</name>
</gene>
<evidence type="ECO:0000313" key="3">
    <source>
        <dbReference type="EMBL" id="GHO93544.1"/>
    </source>
</evidence>
<dbReference type="InterPro" id="IPR011256">
    <property type="entry name" value="Reg_factor_effector_dom_sf"/>
</dbReference>
<dbReference type="GO" id="GO:0003677">
    <property type="term" value="F:DNA binding"/>
    <property type="evidence" value="ECO:0007669"/>
    <property type="project" value="UniProtKB-KW"/>
</dbReference>
<dbReference type="Pfam" id="PF06445">
    <property type="entry name" value="GyrI-like"/>
    <property type="match status" value="1"/>
</dbReference>
<reference evidence="3" key="1">
    <citation type="submission" date="2020-10" db="EMBL/GenBank/DDBJ databases">
        <title>Taxonomic study of unclassified bacteria belonging to the class Ktedonobacteria.</title>
        <authorList>
            <person name="Yabe S."/>
            <person name="Wang C.M."/>
            <person name="Zheng Y."/>
            <person name="Sakai Y."/>
            <person name="Cavaletti L."/>
            <person name="Monciardini P."/>
            <person name="Donadio S."/>
        </authorList>
    </citation>
    <scope>NUCLEOTIDE SEQUENCE</scope>
    <source>
        <strain evidence="3">ID150040</strain>
    </source>
</reference>
<organism evidence="3 4">
    <name type="scientific">Reticulibacter mediterranei</name>
    <dbReference type="NCBI Taxonomy" id="2778369"/>
    <lineage>
        <taxon>Bacteria</taxon>
        <taxon>Bacillati</taxon>
        <taxon>Chloroflexota</taxon>
        <taxon>Ktedonobacteria</taxon>
        <taxon>Ktedonobacterales</taxon>
        <taxon>Reticulibacteraceae</taxon>
        <taxon>Reticulibacter</taxon>
    </lineage>
</organism>
<dbReference type="GO" id="GO:0003700">
    <property type="term" value="F:DNA-binding transcription factor activity"/>
    <property type="evidence" value="ECO:0007669"/>
    <property type="project" value="InterPro"/>
</dbReference>